<dbReference type="PANTHER" id="PTHR43761:SF1">
    <property type="entry name" value="D-ISOMER SPECIFIC 2-HYDROXYACID DEHYDROGENASE CATALYTIC DOMAIN-CONTAINING PROTEIN-RELATED"/>
    <property type="match status" value="1"/>
</dbReference>
<sequence length="322" mass="35683">MQPLIWIIDEEWPDYETEKDVLARKFPDCTIRFSGEQFAADLADFGKKADAIICQVNIAMSADVIKELENCKVIAVYGAGYDKVDVRSAKDKGILVTNVPGYCNEDLSDYVMASIYHFNKQLTDWQLPIKQGLWGAQAVNHPVKRVSKSTLFIIGFGKIGWMTARKAKALGMRVLAYGPHLTTETAKTYGVENVDFDTGLAQADYVSVHTPFTEATASLLSYKDFNKMKPTAYFINTSRGGVVNQKDLLQAVREKKIAGAVLDVLQQEPPDRRDVILRCPQILVTPHISYLSEEALAELKYRAADNAAKVLAGEPTADVVAI</sequence>
<comment type="similarity">
    <text evidence="1 4">Belongs to the D-isomer specific 2-hydroxyacid dehydrogenase family.</text>
</comment>
<dbReference type="InterPro" id="IPR029753">
    <property type="entry name" value="D-isomer_DH_CS"/>
</dbReference>
<dbReference type="CDD" id="cd05299">
    <property type="entry name" value="CtBP_dh"/>
    <property type="match status" value="1"/>
</dbReference>
<dbReference type="InterPro" id="IPR043322">
    <property type="entry name" value="CtBP"/>
</dbReference>
<dbReference type="SUPFAM" id="SSF52283">
    <property type="entry name" value="Formate/glycerate dehydrogenase catalytic domain-like"/>
    <property type="match status" value="1"/>
</dbReference>
<feature type="domain" description="D-isomer specific 2-hydroxyacid dehydrogenase NAD-binding" evidence="6">
    <location>
        <begin position="114"/>
        <end position="289"/>
    </location>
</feature>
<dbReference type="PANTHER" id="PTHR43761">
    <property type="entry name" value="D-ISOMER SPECIFIC 2-HYDROXYACID DEHYDROGENASE FAMILY PROTEIN (AFU_ORTHOLOGUE AFUA_1G13630)"/>
    <property type="match status" value="1"/>
</dbReference>
<dbReference type="OrthoDB" id="9805416at2"/>
<dbReference type="EMBL" id="FODY01000023">
    <property type="protein sequence ID" value="SEP38651.1"/>
    <property type="molecule type" value="Genomic_DNA"/>
</dbReference>
<dbReference type="SUPFAM" id="SSF51735">
    <property type="entry name" value="NAD(P)-binding Rossmann-fold domains"/>
    <property type="match status" value="1"/>
</dbReference>
<dbReference type="Proteomes" id="UP000198847">
    <property type="component" value="Unassembled WGS sequence"/>
</dbReference>
<dbReference type="InterPro" id="IPR006140">
    <property type="entry name" value="D-isomer_DH_NAD-bd"/>
</dbReference>
<protein>
    <submittedName>
        <fullName evidence="7">D-3-phosphoglycerate dehydrogenase</fullName>
    </submittedName>
</protein>
<keyword evidence="8" id="KW-1185">Reference proteome</keyword>
<dbReference type="Pfam" id="PF00389">
    <property type="entry name" value="2-Hacid_dh"/>
    <property type="match status" value="1"/>
</dbReference>
<proteinExistence type="inferred from homology"/>
<evidence type="ECO:0000256" key="4">
    <source>
        <dbReference type="RuleBase" id="RU003719"/>
    </source>
</evidence>
<organism evidence="7 8">
    <name type="scientific">Propionispora vibrioides</name>
    <dbReference type="NCBI Taxonomy" id="112903"/>
    <lineage>
        <taxon>Bacteria</taxon>
        <taxon>Bacillati</taxon>
        <taxon>Bacillota</taxon>
        <taxon>Negativicutes</taxon>
        <taxon>Selenomonadales</taxon>
        <taxon>Sporomusaceae</taxon>
        <taxon>Propionispora</taxon>
    </lineage>
</organism>
<dbReference type="GO" id="GO:0051287">
    <property type="term" value="F:NAD binding"/>
    <property type="evidence" value="ECO:0007669"/>
    <property type="project" value="InterPro"/>
</dbReference>
<dbReference type="PROSITE" id="PS00671">
    <property type="entry name" value="D_2_HYDROXYACID_DH_3"/>
    <property type="match status" value="1"/>
</dbReference>
<evidence type="ECO:0000259" key="5">
    <source>
        <dbReference type="Pfam" id="PF00389"/>
    </source>
</evidence>
<gene>
    <name evidence="7" type="ORF">SAMN04490178_12338</name>
</gene>
<dbReference type="InterPro" id="IPR036291">
    <property type="entry name" value="NAD(P)-bd_dom_sf"/>
</dbReference>
<evidence type="ECO:0000256" key="3">
    <source>
        <dbReference type="ARBA" id="ARBA00023027"/>
    </source>
</evidence>
<name>A0A1H8XFR2_9FIRM</name>
<evidence type="ECO:0000256" key="1">
    <source>
        <dbReference type="ARBA" id="ARBA00005854"/>
    </source>
</evidence>
<dbReference type="AlphaFoldDB" id="A0A1H8XFR2"/>
<evidence type="ECO:0000313" key="7">
    <source>
        <dbReference type="EMBL" id="SEP38651.1"/>
    </source>
</evidence>
<dbReference type="InterPro" id="IPR006139">
    <property type="entry name" value="D-isomer_2_OHA_DH_cat_dom"/>
</dbReference>
<keyword evidence="2 4" id="KW-0560">Oxidoreductase</keyword>
<evidence type="ECO:0000259" key="6">
    <source>
        <dbReference type="Pfam" id="PF02826"/>
    </source>
</evidence>
<keyword evidence="3" id="KW-0520">NAD</keyword>
<evidence type="ECO:0000313" key="8">
    <source>
        <dbReference type="Proteomes" id="UP000198847"/>
    </source>
</evidence>
<reference evidence="7 8" key="1">
    <citation type="submission" date="2016-10" db="EMBL/GenBank/DDBJ databases">
        <authorList>
            <person name="de Groot N.N."/>
        </authorList>
    </citation>
    <scope>NUCLEOTIDE SEQUENCE [LARGE SCALE GENOMIC DNA]</scope>
    <source>
        <strain evidence="7 8">DSM 13305</strain>
    </source>
</reference>
<dbReference type="Pfam" id="PF02826">
    <property type="entry name" value="2-Hacid_dh_C"/>
    <property type="match status" value="1"/>
</dbReference>
<dbReference type="STRING" id="112903.SAMN04490178_12338"/>
<dbReference type="GO" id="GO:0003714">
    <property type="term" value="F:transcription corepressor activity"/>
    <property type="evidence" value="ECO:0007669"/>
    <property type="project" value="InterPro"/>
</dbReference>
<dbReference type="InterPro" id="IPR050418">
    <property type="entry name" value="D-iso_2-hydroxyacid_DH_PdxB"/>
</dbReference>
<dbReference type="RefSeq" id="WP_091749859.1">
    <property type="nucleotide sequence ID" value="NZ_FODY01000023.1"/>
</dbReference>
<feature type="domain" description="D-isomer specific 2-hydroxyacid dehydrogenase catalytic" evidence="5">
    <location>
        <begin position="28"/>
        <end position="320"/>
    </location>
</feature>
<dbReference type="GO" id="GO:0016616">
    <property type="term" value="F:oxidoreductase activity, acting on the CH-OH group of donors, NAD or NADP as acceptor"/>
    <property type="evidence" value="ECO:0007669"/>
    <property type="project" value="InterPro"/>
</dbReference>
<dbReference type="Gene3D" id="3.40.50.720">
    <property type="entry name" value="NAD(P)-binding Rossmann-like Domain"/>
    <property type="match status" value="2"/>
</dbReference>
<accession>A0A1H8XFR2</accession>
<evidence type="ECO:0000256" key="2">
    <source>
        <dbReference type="ARBA" id="ARBA00023002"/>
    </source>
</evidence>